<dbReference type="eggNOG" id="COG3899">
    <property type="taxonomic scope" value="Bacteria"/>
</dbReference>
<name>A0A017T231_9BACT</name>
<dbReference type="Proteomes" id="UP000019678">
    <property type="component" value="Unassembled WGS sequence"/>
</dbReference>
<dbReference type="SUPFAM" id="SSF48452">
    <property type="entry name" value="TPR-like"/>
    <property type="match status" value="1"/>
</dbReference>
<dbReference type="STRING" id="1192034.CAP_6788"/>
<protein>
    <submittedName>
        <fullName evidence="1">Serine/threonine protein kinase</fullName>
    </submittedName>
</protein>
<dbReference type="InterPro" id="IPR011990">
    <property type="entry name" value="TPR-like_helical_dom_sf"/>
</dbReference>
<sequence>MAMLWNAFFVSALDADPYRAWSLAEQGVAAFAEARAPHHLSLVRTLAGFVQVELADVDGAERSCREALAVAERIGDGYATLNAWFYLAYALVERPSPERLAEAEDLATRVLNSSTSISYDLCSRWTLTKVAIERGQWAAAETMARAARALAHETPIYRLAITACLIEALTGLGRAEEAAALAQGDLEQLEQLGSAGFAEIPFRAAAAEASLRIGDQESARVGLKRAVREIELRASRIPDDGVRDAYLHRSRCNRRVFARWAGGAPPSDAP</sequence>
<proteinExistence type="predicted"/>
<comment type="caution">
    <text evidence="1">The sequence shown here is derived from an EMBL/GenBank/DDBJ whole genome shotgun (WGS) entry which is preliminary data.</text>
</comment>
<dbReference type="EMBL" id="ASRX01000059">
    <property type="protein sequence ID" value="EYF02581.1"/>
    <property type="molecule type" value="Genomic_DNA"/>
</dbReference>
<gene>
    <name evidence="1" type="ORF">CAP_6788</name>
</gene>
<dbReference type="AlphaFoldDB" id="A0A017T231"/>
<keyword evidence="2" id="KW-1185">Reference proteome</keyword>
<reference evidence="1 2" key="1">
    <citation type="submission" date="2013-05" db="EMBL/GenBank/DDBJ databases">
        <title>Genome assembly of Chondromyces apiculatus DSM 436.</title>
        <authorList>
            <person name="Sharma G."/>
            <person name="Khatri I."/>
            <person name="Kaur C."/>
            <person name="Mayilraj S."/>
            <person name="Subramanian S."/>
        </authorList>
    </citation>
    <scope>NUCLEOTIDE SEQUENCE [LARGE SCALE GENOMIC DNA]</scope>
    <source>
        <strain evidence="1 2">DSM 436</strain>
    </source>
</reference>
<evidence type="ECO:0000313" key="2">
    <source>
        <dbReference type="Proteomes" id="UP000019678"/>
    </source>
</evidence>
<evidence type="ECO:0000313" key="1">
    <source>
        <dbReference type="EMBL" id="EYF02581.1"/>
    </source>
</evidence>
<organism evidence="1 2">
    <name type="scientific">Chondromyces apiculatus DSM 436</name>
    <dbReference type="NCBI Taxonomy" id="1192034"/>
    <lineage>
        <taxon>Bacteria</taxon>
        <taxon>Pseudomonadati</taxon>
        <taxon>Myxococcota</taxon>
        <taxon>Polyangia</taxon>
        <taxon>Polyangiales</taxon>
        <taxon>Polyangiaceae</taxon>
        <taxon>Chondromyces</taxon>
    </lineage>
</organism>
<keyword evidence="1" id="KW-0808">Transferase</keyword>
<dbReference type="RefSeq" id="WP_044247396.1">
    <property type="nucleotide sequence ID" value="NZ_ASRX01000059.1"/>
</dbReference>
<keyword evidence="1" id="KW-0723">Serine/threonine-protein kinase</keyword>
<accession>A0A017T231</accession>
<dbReference type="GO" id="GO:0004674">
    <property type="term" value="F:protein serine/threonine kinase activity"/>
    <property type="evidence" value="ECO:0007669"/>
    <property type="project" value="UniProtKB-KW"/>
</dbReference>
<dbReference type="Gene3D" id="1.25.40.10">
    <property type="entry name" value="Tetratricopeptide repeat domain"/>
    <property type="match status" value="1"/>
</dbReference>
<keyword evidence="1" id="KW-0418">Kinase</keyword>